<feature type="region of interest" description="Disordered" evidence="1">
    <location>
        <begin position="67"/>
        <end position="86"/>
    </location>
</feature>
<gene>
    <name evidence="2" type="ORF">SAMN05216188_117107</name>
</gene>
<keyword evidence="3" id="KW-1185">Reference proteome</keyword>
<name>A0A1H9T1Z1_9PSEU</name>
<protein>
    <submittedName>
        <fullName evidence="2">Uncharacterized protein</fullName>
    </submittedName>
</protein>
<dbReference type="EMBL" id="FOFR01000017">
    <property type="protein sequence ID" value="SER91270.1"/>
    <property type="molecule type" value="Genomic_DNA"/>
</dbReference>
<evidence type="ECO:0000256" key="1">
    <source>
        <dbReference type="SAM" id="MobiDB-lite"/>
    </source>
</evidence>
<evidence type="ECO:0000313" key="3">
    <source>
        <dbReference type="Proteomes" id="UP000199352"/>
    </source>
</evidence>
<reference evidence="3" key="1">
    <citation type="submission" date="2016-10" db="EMBL/GenBank/DDBJ databases">
        <authorList>
            <person name="Varghese N."/>
            <person name="Submissions S."/>
        </authorList>
    </citation>
    <scope>NUCLEOTIDE SEQUENCE [LARGE SCALE GENOMIC DNA]</scope>
    <source>
        <strain evidence="3">CGMCC 4.3525</strain>
    </source>
</reference>
<evidence type="ECO:0000313" key="2">
    <source>
        <dbReference type="EMBL" id="SER91270.1"/>
    </source>
</evidence>
<dbReference type="AlphaFoldDB" id="A0A1H9T1Z1"/>
<dbReference type="RefSeq" id="WP_089957025.1">
    <property type="nucleotide sequence ID" value="NZ_FOFR01000017.1"/>
</dbReference>
<dbReference type="OrthoDB" id="3632864at2"/>
<dbReference type="Proteomes" id="UP000199352">
    <property type="component" value="Unassembled WGS sequence"/>
</dbReference>
<accession>A0A1H9T1Z1</accession>
<organism evidence="2 3">
    <name type="scientific">Lentzea xinjiangensis</name>
    <dbReference type="NCBI Taxonomy" id="402600"/>
    <lineage>
        <taxon>Bacteria</taxon>
        <taxon>Bacillati</taxon>
        <taxon>Actinomycetota</taxon>
        <taxon>Actinomycetes</taxon>
        <taxon>Pseudonocardiales</taxon>
        <taxon>Pseudonocardiaceae</taxon>
        <taxon>Lentzea</taxon>
    </lineage>
</organism>
<proteinExistence type="predicted"/>
<sequence>MPDRTPVALSELTWREVCESFSYYRESATLHGLDIRFVTLASASPDHATVDEWSRLRKELDERDGLHDELVGKSGDGVPRRKARAMSEGDHKCPVGICDRLAFGNFTGEAPLCELTGKRMAAEHTAQLESSQSSSDAAR</sequence>